<dbReference type="PANTHER" id="PTHR30537:SF5">
    <property type="entry name" value="HTH-TYPE TRANSCRIPTIONAL ACTIVATOR TTDR-RELATED"/>
    <property type="match status" value="1"/>
</dbReference>
<comment type="caution">
    <text evidence="6">The sequence shown here is derived from an EMBL/GenBank/DDBJ whole genome shotgun (WGS) entry which is preliminary data.</text>
</comment>
<evidence type="ECO:0000256" key="2">
    <source>
        <dbReference type="ARBA" id="ARBA00023015"/>
    </source>
</evidence>
<keyword evidence="3" id="KW-0238">DNA-binding</keyword>
<dbReference type="PROSITE" id="PS50931">
    <property type="entry name" value="HTH_LYSR"/>
    <property type="match status" value="1"/>
</dbReference>
<evidence type="ECO:0000313" key="7">
    <source>
        <dbReference type="Proteomes" id="UP000649232"/>
    </source>
</evidence>
<name>A0ABS0WD84_9ALTE</name>
<dbReference type="PANTHER" id="PTHR30537">
    <property type="entry name" value="HTH-TYPE TRANSCRIPTIONAL REGULATOR"/>
    <property type="match status" value="1"/>
</dbReference>
<dbReference type="EMBL" id="JAEILT010000010">
    <property type="protein sequence ID" value="MBJ2136414.1"/>
    <property type="molecule type" value="Genomic_DNA"/>
</dbReference>
<accession>A0ABS0WD84</accession>
<dbReference type="SUPFAM" id="SSF46785">
    <property type="entry name" value="Winged helix' DNA-binding domain"/>
    <property type="match status" value="1"/>
</dbReference>
<reference evidence="6 7" key="1">
    <citation type="submission" date="2020-12" db="EMBL/GenBank/DDBJ databases">
        <title>Draft genome sequences of nine environmental bacterial isolates colonizing plastic.</title>
        <authorList>
            <person name="Borre I."/>
            <person name="Sonnenschein E.C."/>
        </authorList>
    </citation>
    <scope>NUCLEOTIDE SEQUENCE [LARGE SCALE GENOMIC DNA]</scope>
    <source>
        <strain evidence="6 7">IB30</strain>
    </source>
</reference>
<evidence type="ECO:0000256" key="1">
    <source>
        <dbReference type="ARBA" id="ARBA00009437"/>
    </source>
</evidence>
<dbReference type="Pfam" id="PF00126">
    <property type="entry name" value="HTH_1"/>
    <property type="match status" value="1"/>
</dbReference>
<dbReference type="InterPro" id="IPR000847">
    <property type="entry name" value="LysR_HTH_N"/>
</dbReference>
<protein>
    <submittedName>
        <fullName evidence="6">LysR family transcriptional regulator</fullName>
    </submittedName>
</protein>
<sequence length="300" mass="33385">MDFENVRVFVDVMEHGSFAAVARQRNVDPSSISRSVASLESQLGFRLFQRTTRKIAPTEAASEYFSRVKDLIGEFDRASEAALDLVSLPNGSLRITACTSFGQRVLAPILPEFRALYPDLTLELLLLDSHVDLIKEKIDIAVRFGQRPEGDFISQKLVSRRFHVCASPTYLKTIGPPKGPGDLSKLDCLLFSMPGYCSTWKFRDTHNNTFDVPVTGHLLISHGLTMTACAVAGLGPALLPDWLCQVEIKSGLLIDMFPDYACTATEFDTAAWLIYQKCSYLPVKTRVFVDFLKSKIITHA</sequence>
<dbReference type="InterPro" id="IPR058163">
    <property type="entry name" value="LysR-type_TF_proteobact-type"/>
</dbReference>
<dbReference type="InterPro" id="IPR005119">
    <property type="entry name" value="LysR_subst-bd"/>
</dbReference>
<organism evidence="6 7">
    <name type="scientific">Paraglaciecola chathamensis</name>
    <dbReference type="NCBI Taxonomy" id="368405"/>
    <lineage>
        <taxon>Bacteria</taxon>
        <taxon>Pseudomonadati</taxon>
        <taxon>Pseudomonadota</taxon>
        <taxon>Gammaproteobacteria</taxon>
        <taxon>Alteromonadales</taxon>
        <taxon>Alteromonadaceae</taxon>
        <taxon>Paraglaciecola</taxon>
    </lineage>
</organism>
<evidence type="ECO:0000256" key="3">
    <source>
        <dbReference type="ARBA" id="ARBA00023125"/>
    </source>
</evidence>
<dbReference type="InterPro" id="IPR036390">
    <property type="entry name" value="WH_DNA-bd_sf"/>
</dbReference>
<dbReference type="RefSeq" id="WP_198824320.1">
    <property type="nucleotide sequence ID" value="NZ_JAEILT010000010.1"/>
</dbReference>
<dbReference type="CDD" id="cd08422">
    <property type="entry name" value="PBP2_CrgA_like"/>
    <property type="match status" value="1"/>
</dbReference>
<comment type="similarity">
    <text evidence="1">Belongs to the LysR transcriptional regulatory family.</text>
</comment>
<evidence type="ECO:0000313" key="6">
    <source>
        <dbReference type="EMBL" id="MBJ2136414.1"/>
    </source>
</evidence>
<evidence type="ECO:0000256" key="4">
    <source>
        <dbReference type="ARBA" id="ARBA00023163"/>
    </source>
</evidence>
<dbReference type="Proteomes" id="UP000649232">
    <property type="component" value="Unassembled WGS sequence"/>
</dbReference>
<dbReference type="InterPro" id="IPR036388">
    <property type="entry name" value="WH-like_DNA-bd_sf"/>
</dbReference>
<dbReference type="Pfam" id="PF03466">
    <property type="entry name" value="LysR_substrate"/>
    <property type="match status" value="1"/>
</dbReference>
<keyword evidence="4" id="KW-0804">Transcription</keyword>
<evidence type="ECO:0000259" key="5">
    <source>
        <dbReference type="PROSITE" id="PS50931"/>
    </source>
</evidence>
<feature type="domain" description="HTH lysR-type" evidence="5">
    <location>
        <begin position="1"/>
        <end position="58"/>
    </location>
</feature>
<dbReference type="Gene3D" id="3.40.190.290">
    <property type="match status" value="1"/>
</dbReference>
<keyword evidence="2" id="KW-0805">Transcription regulation</keyword>
<dbReference type="Gene3D" id="1.10.10.10">
    <property type="entry name" value="Winged helix-like DNA-binding domain superfamily/Winged helix DNA-binding domain"/>
    <property type="match status" value="1"/>
</dbReference>
<proteinExistence type="inferred from homology"/>
<dbReference type="SUPFAM" id="SSF53850">
    <property type="entry name" value="Periplasmic binding protein-like II"/>
    <property type="match status" value="1"/>
</dbReference>
<gene>
    <name evidence="6" type="ORF">JEU11_08130</name>
</gene>